<dbReference type="Pfam" id="PF00155">
    <property type="entry name" value="Aminotran_1_2"/>
    <property type="match status" value="1"/>
</dbReference>
<dbReference type="CDD" id="cd00609">
    <property type="entry name" value="AAT_like"/>
    <property type="match status" value="1"/>
</dbReference>
<feature type="domain" description="HTH gntR-type" evidence="7">
    <location>
        <begin position="14"/>
        <end position="82"/>
    </location>
</feature>
<name>A0A7W9EF30_9SPHN</name>
<dbReference type="Gene3D" id="3.40.640.10">
    <property type="entry name" value="Type I PLP-dependent aspartate aminotransferase-like (Major domain)"/>
    <property type="match status" value="1"/>
</dbReference>
<dbReference type="SMART" id="SM00345">
    <property type="entry name" value="HTH_GNTR"/>
    <property type="match status" value="1"/>
</dbReference>
<keyword evidence="8" id="KW-0808">Transferase</keyword>
<evidence type="ECO:0000256" key="3">
    <source>
        <dbReference type="ARBA" id="ARBA00023015"/>
    </source>
</evidence>
<keyword evidence="2" id="KW-0663">Pyridoxal phosphate</keyword>
<organism evidence="8 9">
    <name type="scientific">Sphingobium boeckii</name>
    <dbReference type="NCBI Taxonomy" id="1082345"/>
    <lineage>
        <taxon>Bacteria</taxon>
        <taxon>Pseudomonadati</taxon>
        <taxon>Pseudomonadota</taxon>
        <taxon>Alphaproteobacteria</taxon>
        <taxon>Sphingomonadales</taxon>
        <taxon>Sphingomonadaceae</taxon>
        <taxon>Sphingobium</taxon>
    </lineage>
</organism>
<keyword evidence="5" id="KW-0804">Transcription</keyword>
<dbReference type="Pfam" id="PF00392">
    <property type="entry name" value="GntR"/>
    <property type="match status" value="1"/>
</dbReference>
<dbReference type="GO" id="GO:0003700">
    <property type="term" value="F:DNA-binding transcription factor activity"/>
    <property type="evidence" value="ECO:0007669"/>
    <property type="project" value="InterPro"/>
</dbReference>
<dbReference type="AlphaFoldDB" id="A0A7W9EF30"/>
<accession>A0A7W9EF30</accession>
<dbReference type="CDD" id="cd07377">
    <property type="entry name" value="WHTH_GntR"/>
    <property type="match status" value="1"/>
</dbReference>
<dbReference type="InterPro" id="IPR004839">
    <property type="entry name" value="Aminotransferase_I/II_large"/>
</dbReference>
<dbReference type="InterPro" id="IPR000524">
    <property type="entry name" value="Tscrpt_reg_HTH_GntR"/>
</dbReference>
<keyword evidence="9" id="KW-1185">Reference proteome</keyword>
<evidence type="ECO:0000313" key="8">
    <source>
        <dbReference type="EMBL" id="MBB5686883.1"/>
    </source>
</evidence>
<reference evidence="8 9" key="1">
    <citation type="submission" date="2020-08" db="EMBL/GenBank/DDBJ databases">
        <title>Genomic Encyclopedia of Type Strains, Phase IV (KMG-IV): sequencing the most valuable type-strain genomes for metagenomic binning, comparative biology and taxonomic classification.</title>
        <authorList>
            <person name="Goeker M."/>
        </authorList>
    </citation>
    <scope>NUCLEOTIDE SEQUENCE [LARGE SCALE GENOMIC DNA]</scope>
    <source>
        <strain evidence="8 9">DSM 25079</strain>
    </source>
</reference>
<dbReference type="InterPro" id="IPR036388">
    <property type="entry name" value="WH-like_DNA-bd_sf"/>
</dbReference>
<dbReference type="SUPFAM" id="SSF53383">
    <property type="entry name" value="PLP-dependent transferases"/>
    <property type="match status" value="1"/>
</dbReference>
<dbReference type="PANTHER" id="PTHR46577">
    <property type="entry name" value="HTH-TYPE TRANSCRIPTIONAL REGULATORY PROTEIN GABR"/>
    <property type="match status" value="1"/>
</dbReference>
<dbReference type="PROSITE" id="PS50949">
    <property type="entry name" value="HTH_GNTR"/>
    <property type="match status" value="1"/>
</dbReference>
<comment type="similarity">
    <text evidence="1">In the C-terminal section; belongs to the class-I pyridoxal-phosphate-dependent aminotransferase family.</text>
</comment>
<evidence type="ECO:0000256" key="4">
    <source>
        <dbReference type="ARBA" id="ARBA00023125"/>
    </source>
</evidence>
<dbReference type="GO" id="GO:0008483">
    <property type="term" value="F:transaminase activity"/>
    <property type="evidence" value="ECO:0007669"/>
    <property type="project" value="UniProtKB-KW"/>
</dbReference>
<dbReference type="SUPFAM" id="SSF46785">
    <property type="entry name" value="Winged helix' DNA-binding domain"/>
    <property type="match status" value="1"/>
</dbReference>
<dbReference type="GO" id="GO:0030170">
    <property type="term" value="F:pyridoxal phosphate binding"/>
    <property type="evidence" value="ECO:0007669"/>
    <property type="project" value="InterPro"/>
</dbReference>
<evidence type="ECO:0000256" key="1">
    <source>
        <dbReference type="ARBA" id="ARBA00005384"/>
    </source>
</evidence>
<gene>
    <name evidence="8" type="ORF">FHS49_002907</name>
</gene>
<dbReference type="Proteomes" id="UP000549617">
    <property type="component" value="Unassembled WGS sequence"/>
</dbReference>
<evidence type="ECO:0000256" key="5">
    <source>
        <dbReference type="ARBA" id="ARBA00023163"/>
    </source>
</evidence>
<evidence type="ECO:0000256" key="2">
    <source>
        <dbReference type="ARBA" id="ARBA00022898"/>
    </source>
</evidence>
<protein>
    <submittedName>
        <fullName evidence="8">GntR family transcriptional regulator/MocR family aminotransferase</fullName>
    </submittedName>
</protein>
<dbReference type="GO" id="GO:0003677">
    <property type="term" value="F:DNA binding"/>
    <property type="evidence" value="ECO:0007669"/>
    <property type="project" value="UniProtKB-KW"/>
</dbReference>
<evidence type="ECO:0000313" key="9">
    <source>
        <dbReference type="Proteomes" id="UP000549617"/>
    </source>
</evidence>
<evidence type="ECO:0000256" key="6">
    <source>
        <dbReference type="SAM" id="MobiDB-lite"/>
    </source>
</evidence>
<proteinExistence type="inferred from homology"/>
<comment type="caution">
    <text evidence="8">The sequence shown here is derived from an EMBL/GenBank/DDBJ whole genome shotgun (WGS) entry which is preliminary data.</text>
</comment>
<evidence type="ECO:0000259" key="7">
    <source>
        <dbReference type="PROSITE" id="PS50949"/>
    </source>
</evidence>
<dbReference type="PANTHER" id="PTHR46577:SF1">
    <property type="entry name" value="HTH-TYPE TRANSCRIPTIONAL REGULATORY PROTEIN GABR"/>
    <property type="match status" value="1"/>
</dbReference>
<keyword evidence="8" id="KW-0032">Aminotransferase</keyword>
<dbReference type="InterPro" id="IPR036390">
    <property type="entry name" value="WH_DNA-bd_sf"/>
</dbReference>
<dbReference type="InterPro" id="IPR015424">
    <property type="entry name" value="PyrdxlP-dep_Trfase"/>
</dbReference>
<keyword evidence="4" id="KW-0238">DNA-binding</keyword>
<keyword evidence="3" id="KW-0805">Transcription regulation</keyword>
<dbReference type="EMBL" id="JACIJC010000004">
    <property type="protein sequence ID" value="MBB5686883.1"/>
    <property type="molecule type" value="Genomic_DNA"/>
</dbReference>
<dbReference type="RefSeq" id="WP_184019713.1">
    <property type="nucleotide sequence ID" value="NZ_JACIJC010000004.1"/>
</dbReference>
<feature type="region of interest" description="Disordered" evidence="6">
    <location>
        <begin position="102"/>
        <end position="123"/>
    </location>
</feature>
<sequence length="487" mass="54251">MFIPPIHIDPSRDLPLYLQVTRALIEEIQRGRLAPAMFLPSTRSLAEALKVNRKTIVLAYDELTAQGWLVSHGTRGTAVSPSLPEQPLVSAEHVFPRETGPVKAGYRFRPPPPEPLAIPTGPWRKIDEGAPDGRLFPAELLGRAYRSAVDSAFRMNRLQYRDPRGSRLLRESIANMLRNERGLMVSLDNVCITRGSQMGIFLATRILAQPGEAILFESLSYGPAVASAQACGAQAISVGLTPDGVDVDDVERACRRHRVRAIFLTPHHQFPTTVSLKPERRLRLLELARQFAFAVIEDDYDHEFRFGSQPLLPMASYAPDRVIYVGSLSKLLVPALRLGYVVATPEVIDAIAHEISLIDGMGNTLTEEAAADLTDSGEVRRHARKMTRIYAARRDNFATTVAEELGDQIDFRVPDGGLAFWLKFRDNSFLDRIERNAHKVDLRFASSHSFMTRPDAERGLRLGFASMDEGEARDAIKRLRRAGNMPA</sequence>
<dbReference type="Gene3D" id="1.10.10.10">
    <property type="entry name" value="Winged helix-like DNA-binding domain superfamily/Winged helix DNA-binding domain"/>
    <property type="match status" value="1"/>
</dbReference>
<dbReference type="InterPro" id="IPR015421">
    <property type="entry name" value="PyrdxlP-dep_Trfase_major"/>
</dbReference>
<dbReference type="InterPro" id="IPR051446">
    <property type="entry name" value="HTH_trans_reg/aminotransferase"/>
</dbReference>